<keyword evidence="1" id="KW-0812">Transmembrane</keyword>
<name>A0A2W7QJE4_9RHOB</name>
<feature type="transmembrane region" description="Helical" evidence="1">
    <location>
        <begin position="107"/>
        <end position="133"/>
    </location>
</feature>
<feature type="transmembrane region" description="Helical" evidence="1">
    <location>
        <begin position="168"/>
        <end position="186"/>
    </location>
</feature>
<feature type="transmembrane region" description="Helical" evidence="1">
    <location>
        <begin position="391"/>
        <end position="409"/>
    </location>
</feature>
<feature type="transmembrane region" description="Helical" evidence="1">
    <location>
        <begin position="356"/>
        <end position="379"/>
    </location>
</feature>
<evidence type="ECO:0000256" key="1">
    <source>
        <dbReference type="SAM" id="Phobius"/>
    </source>
</evidence>
<feature type="transmembrane region" description="Helical" evidence="1">
    <location>
        <begin position="259"/>
        <end position="284"/>
    </location>
</feature>
<dbReference type="Proteomes" id="UP000249538">
    <property type="component" value="Unassembled WGS sequence"/>
</dbReference>
<sequence>MFDLLIQGFIAVLSPQIFLLMTAGVAVGIVFGAVPGLTAVMAIALCLPMTYGLGPAAGISLLIALFVGATSGGLISAILLKIPGTPSSIATTFDGGPMMEKGEGAKALGVGIVFSFLGTIASVAALAFIAPSLAKVALSFGPHEYFAIAVFSLTLIATLSSGSMAKGIFAGVLGFAVSTVGIAPVDATTRFTFDQVELNAGFSILTVLVGMFAVAEIIKVAETSRNADGAAAPMIVKIKGFGFSMPEFLGQIPNAIRSALIGIGIGILPGIGAGTSNIIAYIAAKKRSKTPEQFGKGTIEGVVASETANNAGIGGAMIPLLTLGIPGDAVTAIMLGGLMIHGIQPGPMLFITQAPLVYTIFAALIVSAFLMLLLEFWGLRIFIRLLAIPKHILLPVILVLCAVGAFGLASRVFDIWTILAFGVLGFAFVKAGIPTAPFIIGFILGPMAETSFRRGLQLSRGDYTGFLTNPISGTFLALAAVSIAWQAYSEYRLSQRPARASLLKLGGEE</sequence>
<dbReference type="AlphaFoldDB" id="A0A2W7QJE4"/>
<dbReference type="EMBL" id="QKZS01000024">
    <property type="protein sequence ID" value="PZX48463.1"/>
    <property type="molecule type" value="Genomic_DNA"/>
</dbReference>
<evidence type="ECO:0000259" key="2">
    <source>
        <dbReference type="Pfam" id="PF01970"/>
    </source>
</evidence>
<feature type="domain" description="DUF112" evidence="2">
    <location>
        <begin position="19"/>
        <end position="440"/>
    </location>
</feature>
<keyword evidence="1" id="KW-0472">Membrane</keyword>
<dbReference type="Pfam" id="PF01970">
    <property type="entry name" value="TctA"/>
    <property type="match status" value="1"/>
</dbReference>
<dbReference type="RefSeq" id="WP_111467555.1">
    <property type="nucleotide sequence ID" value="NZ_QKZS01000024.1"/>
</dbReference>
<dbReference type="PANTHER" id="PTHR35342:SF5">
    <property type="entry name" value="TRICARBOXYLIC TRANSPORT PROTEIN"/>
    <property type="match status" value="1"/>
</dbReference>
<accession>A0A2W7QJE4</accession>
<feature type="transmembrane region" description="Helical" evidence="1">
    <location>
        <begin position="415"/>
        <end position="445"/>
    </location>
</feature>
<dbReference type="PANTHER" id="PTHR35342">
    <property type="entry name" value="TRICARBOXYLIC TRANSPORT PROTEIN"/>
    <property type="match status" value="1"/>
</dbReference>
<keyword evidence="1" id="KW-1133">Transmembrane helix</keyword>
<feature type="transmembrane region" description="Helical" evidence="1">
    <location>
        <begin position="17"/>
        <end position="47"/>
    </location>
</feature>
<dbReference type="InterPro" id="IPR002823">
    <property type="entry name" value="DUF112_TM"/>
</dbReference>
<feature type="transmembrane region" description="Helical" evidence="1">
    <location>
        <begin position="320"/>
        <end position="344"/>
    </location>
</feature>
<gene>
    <name evidence="3" type="ORF">LX76_04299</name>
</gene>
<comment type="caution">
    <text evidence="3">The sequence shown here is derived from an EMBL/GenBank/DDBJ whole genome shotgun (WGS) entry which is preliminary data.</text>
</comment>
<protein>
    <submittedName>
        <fullName evidence="3">Putative tricarboxylic transport membrane protein</fullName>
    </submittedName>
</protein>
<feature type="transmembrane region" description="Helical" evidence="1">
    <location>
        <begin position="466"/>
        <end position="488"/>
    </location>
</feature>
<evidence type="ECO:0000313" key="4">
    <source>
        <dbReference type="Proteomes" id="UP000249538"/>
    </source>
</evidence>
<proteinExistence type="predicted"/>
<feature type="transmembrane region" description="Helical" evidence="1">
    <location>
        <begin position="59"/>
        <end position="80"/>
    </location>
</feature>
<reference evidence="3 4" key="1">
    <citation type="submission" date="2018-06" db="EMBL/GenBank/DDBJ databases">
        <title>Genomic Encyclopedia of Archaeal and Bacterial Type Strains, Phase II (KMG-II): from individual species to whole genera.</title>
        <authorList>
            <person name="Goeker M."/>
        </authorList>
    </citation>
    <scope>NUCLEOTIDE SEQUENCE [LARGE SCALE GENOMIC DNA]</scope>
    <source>
        <strain evidence="3 4">DSM 18774</strain>
    </source>
</reference>
<feature type="transmembrane region" description="Helical" evidence="1">
    <location>
        <begin position="198"/>
        <end position="218"/>
    </location>
</feature>
<feature type="transmembrane region" description="Helical" evidence="1">
    <location>
        <begin position="145"/>
        <end position="162"/>
    </location>
</feature>
<evidence type="ECO:0000313" key="3">
    <source>
        <dbReference type="EMBL" id="PZX48463.1"/>
    </source>
</evidence>
<organism evidence="3 4">
    <name type="scientific">Cereibacter changlensis</name>
    <dbReference type="NCBI Taxonomy" id="402884"/>
    <lineage>
        <taxon>Bacteria</taxon>
        <taxon>Pseudomonadati</taxon>
        <taxon>Pseudomonadota</taxon>
        <taxon>Alphaproteobacteria</taxon>
        <taxon>Rhodobacterales</taxon>
        <taxon>Paracoccaceae</taxon>
        <taxon>Cereibacter</taxon>
    </lineage>
</organism>